<dbReference type="EMBL" id="JADQDK010000001">
    <property type="protein sequence ID" value="MBW0134994.1"/>
    <property type="molecule type" value="Genomic_DNA"/>
</dbReference>
<organism evidence="1 2">
    <name type="scientific">Pseudonocardia abyssalis</name>
    <dbReference type="NCBI Taxonomy" id="2792008"/>
    <lineage>
        <taxon>Bacteria</taxon>
        <taxon>Bacillati</taxon>
        <taxon>Actinomycetota</taxon>
        <taxon>Actinomycetes</taxon>
        <taxon>Pseudonocardiales</taxon>
        <taxon>Pseudonocardiaceae</taxon>
        <taxon>Pseudonocardia</taxon>
    </lineage>
</organism>
<evidence type="ECO:0000313" key="1">
    <source>
        <dbReference type="EMBL" id="MBW0134994.1"/>
    </source>
</evidence>
<comment type="caution">
    <text evidence="1">The sequence shown here is derived from an EMBL/GenBank/DDBJ whole genome shotgun (WGS) entry which is preliminary data.</text>
</comment>
<name>A0ABS6URX0_9PSEU</name>
<keyword evidence="2" id="KW-1185">Reference proteome</keyword>
<proteinExistence type="predicted"/>
<dbReference type="Proteomes" id="UP000694287">
    <property type="component" value="Unassembled WGS sequence"/>
</dbReference>
<dbReference type="InterPro" id="IPR032801">
    <property type="entry name" value="PXL2A/B/C"/>
</dbReference>
<dbReference type="RefSeq" id="WP_218602623.1">
    <property type="nucleotide sequence ID" value="NZ_JADQDJ010000074.1"/>
</dbReference>
<protein>
    <recommendedName>
        <fullName evidence="3">Alkyl hydroperoxide reductase subunit C/ Thiol specific antioxidant domain-containing protein</fullName>
    </recommendedName>
</protein>
<evidence type="ECO:0000313" key="2">
    <source>
        <dbReference type="Proteomes" id="UP000694287"/>
    </source>
</evidence>
<reference evidence="1 2" key="1">
    <citation type="submission" date="2020-11" db="EMBL/GenBank/DDBJ databases">
        <title>Pseudonocardia abyssalis sp. nov. and Pseudonocardia oceani sp. nov., description and phylogenomic analysis of two novel actinomycetes isolated from the deep Southern Ocean.</title>
        <authorList>
            <person name="Parra J."/>
        </authorList>
    </citation>
    <scope>NUCLEOTIDE SEQUENCE [LARGE SCALE GENOMIC DNA]</scope>
    <source>
        <strain evidence="1 2">KRD-168</strain>
    </source>
</reference>
<dbReference type="Pfam" id="PF13911">
    <property type="entry name" value="AhpC-TSA_2"/>
    <property type="match status" value="1"/>
</dbReference>
<gene>
    <name evidence="1" type="ORF">I4I81_12095</name>
</gene>
<accession>A0ABS6URX0</accession>
<sequence>MQQELDGAVPLVVVGFSPAEALAPLARYLGLTGLVLSDPDRQLYHRLGLRRAPIWQVYSPGTIARYAMLKLRGATLNKPVEDTRQMGGDALAMDGRIKRLWRPATPDDRASPVVIAAAALAQARPGG</sequence>
<evidence type="ECO:0008006" key="3">
    <source>
        <dbReference type="Google" id="ProtNLM"/>
    </source>
</evidence>